<organism evidence="1 2">
    <name type="scientific">Methanobrevibacter woesei</name>
    <dbReference type="NCBI Taxonomy" id="190976"/>
    <lineage>
        <taxon>Archaea</taxon>
        <taxon>Methanobacteriati</taxon>
        <taxon>Methanobacteriota</taxon>
        <taxon>Methanomada group</taxon>
        <taxon>Methanobacteria</taxon>
        <taxon>Methanobacteriales</taxon>
        <taxon>Methanobacteriaceae</taxon>
        <taxon>Methanobrevibacter</taxon>
    </lineage>
</organism>
<evidence type="ECO:0000313" key="1">
    <source>
        <dbReference type="EMBL" id="PWB86385.1"/>
    </source>
</evidence>
<dbReference type="SUPFAM" id="SSF52540">
    <property type="entry name" value="P-loop containing nucleoside triphosphate hydrolases"/>
    <property type="match status" value="1"/>
</dbReference>
<name>A0A2U1S8H1_9EURY</name>
<evidence type="ECO:0008006" key="3">
    <source>
        <dbReference type="Google" id="ProtNLM"/>
    </source>
</evidence>
<dbReference type="Gene3D" id="3.40.50.300">
    <property type="entry name" value="P-loop containing nucleotide triphosphate hydrolases"/>
    <property type="match status" value="1"/>
</dbReference>
<dbReference type="Pfam" id="PF10923">
    <property type="entry name" value="BrxC_BrxD"/>
    <property type="match status" value="1"/>
</dbReference>
<proteinExistence type="predicted"/>
<keyword evidence="2" id="KW-1185">Reference proteome</keyword>
<dbReference type="AlphaFoldDB" id="A0A2U1S8H1"/>
<protein>
    <recommendedName>
        <fullName evidence="3">KAP family P-loop domain protein</fullName>
    </recommendedName>
</protein>
<evidence type="ECO:0000313" key="2">
    <source>
        <dbReference type="Proteomes" id="UP000245577"/>
    </source>
</evidence>
<sequence length="422" mass="48541">MDYENVLMALKNGNVPEKGVKNLCIGREKEIDEFEKLLDKVNNKKAIVKFINGEFGAGKSFFLKVIEEMAYDKNFVVSWITLSNDVPFNKIDIVYKNIVKSLKCKTGTSLSHIIDRWITELKMMAFEQTSNPQKQNQLVQESIYDDLAETREHASAFAMAIESYNKLMNEEDYKTAEYAKAWLRGDSNIPYTEKRKFGVKGDVTKDNAIHFLEALSIFVKSIGYSGLVVLIDEAEFTMNLHTKKLRDVAYNYMRDIYDNCNLGKFENSLFVFAATPELFDNAQKGIPSYEALDDRLKDVLDTDLPDMRKPIFNLKGFEKEDLLDVAGKLLIMHEEVYKWNANDKINPVLNDIVEIHAENAGLTGGKVTPRTFIRSFVSLLDTVQQNQSYFKDSNEILNLFNDRESELNEENFNALDEFDDDW</sequence>
<gene>
    <name evidence="1" type="ORF">MBBWO_12400</name>
</gene>
<accession>A0A2U1S8H1</accession>
<dbReference type="Proteomes" id="UP000245577">
    <property type="component" value="Unassembled WGS sequence"/>
</dbReference>
<dbReference type="InterPro" id="IPR027417">
    <property type="entry name" value="P-loop_NTPase"/>
</dbReference>
<dbReference type="OrthoDB" id="117727at2157"/>
<dbReference type="RefSeq" id="WP_116670008.1">
    <property type="nucleotide sequence ID" value="NZ_CALIUN010000004.1"/>
</dbReference>
<dbReference type="InterPro" id="IPR021228">
    <property type="entry name" value="BrxD"/>
</dbReference>
<reference evidence="1 2" key="1">
    <citation type="submission" date="2017-03" db="EMBL/GenBank/DDBJ databases">
        <title>Genome sequence of Methanobrevibacter wosei.</title>
        <authorList>
            <person name="Poehlein A."/>
            <person name="Seedorf H."/>
            <person name="Daniel R."/>
        </authorList>
    </citation>
    <scope>NUCLEOTIDE SEQUENCE [LARGE SCALE GENOMIC DNA]</scope>
    <source>
        <strain evidence="1 2">DSM 11979</strain>
    </source>
</reference>
<dbReference type="EMBL" id="MZGU01000004">
    <property type="protein sequence ID" value="PWB86385.1"/>
    <property type="molecule type" value="Genomic_DNA"/>
</dbReference>
<comment type="caution">
    <text evidence="1">The sequence shown here is derived from an EMBL/GenBank/DDBJ whole genome shotgun (WGS) entry which is preliminary data.</text>
</comment>